<dbReference type="InterPro" id="IPR013762">
    <property type="entry name" value="Integrase-like_cat_sf"/>
</dbReference>
<dbReference type="InterPro" id="IPR010998">
    <property type="entry name" value="Integrase_recombinase_N"/>
</dbReference>
<proteinExistence type="inferred from homology"/>
<evidence type="ECO:0000313" key="7">
    <source>
        <dbReference type="Proteomes" id="UP000295550"/>
    </source>
</evidence>
<dbReference type="Gene3D" id="1.10.150.130">
    <property type="match status" value="1"/>
</dbReference>
<dbReference type="InterPro" id="IPR038488">
    <property type="entry name" value="Integrase_DNA-bd_sf"/>
</dbReference>
<dbReference type="InterPro" id="IPR002104">
    <property type="entry name" value="Integrase_catalytic"/>
</dbReference>
<protein>
    <submittedName>
        <fullName evidence="6">Recombinase</fullName>
    </submittedName>
</protein>
<dbReference type="PANTHER" id="PTHR30629:SF2">
    <property type="entry name" value="PROPHAGE INTEGRASE INTS-RELATED"/>
    <property type="match status" value="1"/>
</dbReference>
<evidence type="ECO:0000259" key="5">
    <source>
        <dbReference type="PROSITE" id="PS51898"/>
    </source>
</evidence>
<evidence type="ECO:0000256" key="2">
    <source>
        <dbReference type="ARBA" id="ARBA00022908"/>
    </source>
</evidence>
<keyword evidence="4" id="KW-0233">DNA recombination</keyword>
<gene>
    <name evidence="6" type="ORF">C5468_16960</name>
</gene>
<dbReference type="PANTHER" id="PTHR30629">
    <property type="entry name" value="PROPHAGE INTEGRASE"/>
    <property type="match status" value="1"/>
</dbReference>
<accession>A0A4R4J4L8</accession>
<dbReference type="AlphaFoldDB" id="A0A4R4J4L8"/>
<dbReference type="PROSITE" id="PS51898">
    <property type="entry name" value="TYR_RECOMBINASE"/>
    <property type="match status" value="1"/>
</dbReference>
<evidence type="ECO:0000256" key="4">
    <source>
        <dbReference type="ARBA" id="ARBA00023172"/>
    </source>
</evidence>
<dbReference type="Gene3D" id="1.10.443.10">
    <property type="entry name" value="Intergrase catalytic core"/>
    <property type="match status" value="1"/>
</dbReference>
<evidence type="ECO:0000256" key="1">
    <source>
        <dbReference type="ARBA" id="ARBA00008857"/>
    </source>
</evidence>
<dbReference type="GO" id="GO:0003677">
    <property type="term" value="F:DNA binding"/>
    <property type="evidence" value="ECO:0007669"/>
    <property type="project" value="UniProtKB-KW"/>
</dbReference>
<dbReference type="InterPro" id="IPR011010">
    <property type="entry name" value="DNA_brk_join_enz"/>
</dbReference>
<name>A0A4R4J4L8_PHOLU</name>
<dbReference type="GO" id="GO:0006310">
    <property type="term" value="P:DNA recombination"/>
    <property type="evidence" value="ECO:0007669"/>
    <property type="project" value="UniProtKB-KW"/>
</dbReference>
<dbReference type="Proteomes" id="UP000295550">
    <property type="component" value="Unassembled WGS sequence"/>
</dbReference>
<organism evidence="6 7">
    <name type="scientific">Photorhabdus luminescens subsp. mexicana</name>
    <dbReference type="NCBI Taxonomy" id="2100167"/>
    <lineage>
        <taxon>Bacteria</taxon>
        <taxon>Pseudomonadati</taxon>
        <taxon>Pseudomonadota</taxon>
        <taxon>Gammaproteobacteria</taxon>
        <taxon>Enterobacterales</taxon>
        <taxon>Morganellaceae</taxon>
        <taxon>Photorhabdus</taxon>
    </lineage>
</organism>
<evidence type="ECO:0000256" key="3">
    <source>
        <dbReference type="ARBA" id="ARBA00023125"/>
    </source>
</evidence>
<dbReference type="InterPro" id="IPR025166">
    <property type="entry name" value="Integrase_DNA_bind_dom"/>
</dbReference>
<dbReference type="CDD" id="cd00801">
    <property type="entry name" value="INT_P4_C"/>
    <property type="match status" value="1"/>
</dbReference>
<dbReference type="GO" id="GO:0015074">
    <property type="term" value="P:DNA integration"/>
    <property type="evidence" value="ECO:0007669"/>
    <property type="project" value="UniProtKB-KW"/>
</dbReference>
<sequence>MASTLLTDSKIRGLKPKTSAYYTWQASATRGTGRLGIKTYPSGRKTFVYRYFLSGKEKFVNLGDFPATTLAEATAKAQEALVNISSPEKAILEHATVKQLFDDYIADQKKRGKRSYEKTENRLNQVLNSKHINKDAPAKDITPDHIKRVLAEFITRGASAGSNKVRSNLHAVFNFGLFADNDPAKLNEKVIYGLDRNPVAVVPRQKGVDKALDRFLTWEELRNLFELIQVPAVACPMNPDYAQLLLMCIFSAGQRPWEIMTNTRDNWDKSNNTLTVPPHISKNGDYHVITLSESAIKILDRQKKQYPESSFLFPSNTKEGHLLPAEYAKQLRKFCSRSNFASFTPRDIRRTFKTLAGEMGISSEMRDRLQNHKKPGVSSKHYDRYDYLKEKREIIELWEKKLISLIEPKKLKPD</sequence>
<keyword evidence="3" id="KW-0238">DNA-binding</keyword>
<evidence type="ECO:0000313" key="6">
    <source>
        <dbReference type="EMBL" id="TDB48091.1"/>
    </source>
</evidence>
<keyword evidence="2" id="KW-0229">DNA integration</keyword>
<feature type="domain" description="Tyr recombinase" evidence="5">
    <location>
        <begin position="211"/>
        <end position="396"/>
    </location>
</feature>
<dbReference type="Pfam" id="PF13356">
    <property type="entry name" value="Arm-DNA-bind_3"/>
    <property type="match status" value="1"/>
</dbReference>
<dbReference type="InterPro" id="IPR050808">
    <property type="entry name" value="Phage_Integrase"/>
</dbReference>
<dbReference type="RefSeq" id="WP_132346829.1">
    <property type="nucleotide sequence ID" value="NZ_CAWOLF010000018.1"/>
</dbReference>
<comment type="caution">
    <text evidence="6">The sequence shown here is derived from an EMBL/GenBank/DDBJ whole genome shotgun (WGS) entry which is preliminary data.</text>
</comment>
<dbReference type="SUPFAM" id="SSF56349">
    <property type="entry name" value="DNA breaking-rejoining enzymes"/>
    <property type="match status" value="1"/>
</dbReference>
<comment type="similarity">
    <text evidence="1">Belongs to the 'phage' integrase family.</text>
</comment>
<dbReference type="Gene3D" id="3.30.160.390">
    <property type="entry name" value="Integrase, DNA-binding domain"/>
    <property type="match status" value="1"/>
</dbReference>
<reference evidence="6 7" key="1">
    <citation type="journal article" date="2019" name="Int. J. Syst. Evol. Microbiol.">
        <title>Photorhabdus khanii subsp. guanajuatensis subsp. nov., isolated from Heterorhabditis atacamensis, and Photorhabdus luminescens subsp. mexicana subsp. nov., isolated from Heterorhabditis mexicana entomopathogenic nematodes.</title>
        <authorList>
            <person name="Machado R.A.R."/>
            <person name="Bruno P."/>
            <person name="Arce C.C.M."/>
            <person name="Liechti N."/>
            <person name="Kohler A."/>
            <person name="Bernal J."/>
            <person name="Bruggmann R."/>
            <person name="Turlings T.C.J."/>
        </authorList>
    </citation>
    <scope>NUCLEOTIDE SEQUENCE [LARGE SCALE GENOMIC DNA]</scope>
    <source>
        <strain evidence="6 7">MEX47-22</strain>
    </source>
</reference>
<dbReference type="EMBL" id="PUJX01000018">
    <property type="protein sequence ID" value="TDB48091.1"/>
    <property type="molecule type" value="Genomic_DNA"/>
</dbReference>